<name>A0A7W5HE93_9BURK</name>
<dbReference type="InterPro" id="IPR036264">
    <property type="entry name" value="Bact_exopeptidase_dim_dom"/>
</dbReference>
<keyword evidence="8" id="KW-0482">Metalloprotease</keyword>
<evidence type="ECO:0000256" key="4">
    <source>
        <dbReference type="ARBA" id="ARBA00022723"/>
    </source>
</evidence>
<evidence type="ECO:0000256" key="9">
    <source>
        <dbReference type="ARBA" id="ARBA00023285"/>
    </source>
</evidence>
<reference evidence="11 12" key="1">
    <citation type="submission" date="2020-08" db="EMBL/GenBank/DDBJ databases">
        <title>Genomic Encyclopedia of Type Strains, Phase III (KMG-III): the genomes of soil and plant-associated and newly described type strains.</title>
        <authorList>
            <person name="Whitman W."/>
        </authorList>
    </citation>
    <scope>NUCLEOTIDE SEQUENCE [LARGE SCALE GENOMIC DNA]</scope>
    <source>
        <strain evidence="11 12">CECT 7753</strain>
    </source>
</reference>
<dbReference type="AlphaFoldDB" id="A0A7W5HE93"/>
<accession>A0A7W5HE93</accession>
<evidence type="ECO:0000256" key="2">
    <source>
        <dbReference type="ARBA" id="ARBA00006247"/>
    </source>
</evidence>
<sequence>MREPPHLLRATTTNPDMTMLKKATLVSLLPMFFHAAAPAAPSPVALATAEHARTAYHGKVIDSLARMVSFNTVAQEGVPCERNAQHMAFKRYLREEAGRLGFDVDDAGCVLVIGYGKGSERVGIVTHGDVQPVDPSKWQQSPFTLDRTSEPGLLVGRGTEDDKGPIATALYAMKAISDRKVPLTKRIELYVYMAEESDWGPLEAYLKTHTPPQVSITLDAEYPAVTAEKGWGLVTVALPKQPAPVATGAAVTSFTGGFFNSQIPEDAVAVIDGATPELEERIRARAAGQKGMRYGFVRTGPQLKVTAKGVSAHSSKPEDGVNAIAMLADALAVQPWTGTTAGTMVSFVNDLVGTGLYGEKFGQVAYRDDFMGPMTVAPVVLKANGDALELNLNLRRPRGKTGPELERQFHAAFDGWKAARAPQATLKAQIGEPWVRDDAPQVPVLLDVFSHYTGARDAKPVSIGGGTNSRLFPNAVSFGPGMPGAVYTGHSEHEFISEKQLSLNLQMYTAVLVELAR</sequence>
<dbReference type="GO" id="GO:0008777">
    <property type="term" value="F:acetylornithine deacetylase activity"/>
    <property type="evidence" value="ECO:0007669"/>
    <property type="project" value="TreeGrafter"/>
</dbReference>
<evidence type="ECO:0000259" key="10">
    <source>
        <dbReference type="Pfam" id="PF07687"/>
    </source>
</evidence>
<keyword evidence="4" id="KW-0479">Metal-binding</keyword>
<comment type="caution">
    <text evidence="11">The sequence shown here is derived from an EMBL/GenBank/DDBJ whole genome shotgun (WGS) entry which is preliminary data.</text>
</comment>
<keyword evidence="6" id="KW-0862">Zinc</keyword>
<dbReference type="RefSeq" id="WP_229422383.1">
    <property type="nucleotide sequence ID" value="NZ_CP040017.1"/>
</dbReference>
<dbReference type="Pfam" id="PF01546">
    <property type="entry name" value="Peptidase_M20"/>
    <property type="match status" value="1"/>
</dbReference>
<keyword evidence="3" id="KW-0645">Protease</keyword>
<dbReference type="InterPro" id="IPR002933">
    <property type="entry name" value="Peptidase_M20"/>
</dbReference>
<dbReference type="GO" id="GO:0006526">
    <property type="term" value="P:L-arginine biosynthetic process"/>
    <property type="evidence" value="ECO:0007669"/>
    <property type="project" value="TreeGrafter"/>
</dbReference>
<evidence type="ECO:0000313" key="11">
    <source>
        <dbReference type="EMBL" id="MBB3223408.1"/>
    </source>
</evidence>
<comment type="similarity">
    <text evidence="2">Belongs to the peptidase M20A family.</text>
</comment>
<dbReference type="GO" id="GO:0006508">
    <property type="term" value="P:proteolysis"/>
    <property type="evidence" value="ECO:0007669"/>
    <property type="project" value="UniProtKB-KW"/>
</dbReference>
<evidence type="ECO:0000256" key="7">
    <source>
        <dbReference type="ARBA" id="ARBA00022997"/>
    </source>
</evidence>
<organism evidence="11 12">
    <name type="scientific">Pseudoduganella umbonata</name>
    <dbReference type="NCBI Taxonomy" id="864828"/>
    <lineage>
        <taxon>Bacteria</taxon>
        <taxon>Pseudomonadati</taxon>
        <taxon>Pseudomonadota</taxon>
        <taxon>Betaproteobacteria</taxon>
        <taxon>Burkholderiales</taxon>
        <taxon>Oxalobacteraceae</taxon>
        <taxon>Telluria group</taxon>
        <taxon>Pseudoduganella</taxon>
    </lineage>
</organism>
<dbReference type="GO" id="GO:0016805">
    <property type="term" value="F:dipeptidase activity"/>
    <property type="evidence" value="ECO:0007669"/>
    <property type="project" value="UniProtKB-KW"/>
</dbReference>
<feature type="domain" description="Peptidase M20 dimerisation" evidence="10">
    <location>
        <begin position="303"/>
        <end position="332"/>
    </location>
</feature>
<comment type="cofactor">
    <cofactor evidence="1">
        <name>Zn(2+)</name>
        <dbReference type="ChEBI" id="CHEBI:29105"/>
    </cofactor>
</comment>
<dbReference type="EMBL" id="JACHXS010000008">
    <property type="protein sequence ID" value="MBB3223408.1"/>
    <property type="molecule type" value="Genomic_DNA"/>
</dbReference>
<dbReference type="InterPro" id="IPR050072">
    <property type="entry name" value="Peptidase_M20A"/>
</dbReference>
<dbReference type="Gene3D" id="3.30.70.360">
    <property type="match status" value="2"/>
</dbReference>
<evidence type="ECO:0000256" key="6">
    <source>
        <dbReference type="ARBA" id="ARBA00022833"/>
    </source>
</evidence>
<proteinExistence type="inferred from homology"/>
<dbReference type="PANTHER" id="PTHR43808:SF31">
    <property type="entry name" value="N-ACETYL-L-CITRULLINE DEACETYLASE"/>
    <property type="match status" value="1"/>
</dbReference>
<dbReference type="PANTHER" id="PTHR43808">
    <property type="entry name" value="ACETYLORNITHINE DEACETYLASE"/>
    <property type="match status" value="1"/>
</dbReference>
<dbReference type="NCBIfam" id="TIGR01887">
    <property type="entry name" value="dipeptidaselike"/>
    <property type="match status" value="1"/>
</dbReference>
<evidence type="ECO:0000313" key="12">
    <source>
        <dbReference type="Proteomes" id="UP000584325"/>
    </source>
</evidence>
<dbReference type="GO" id="GO:0008270">
    <property type="term" value="F:zinc ion binding"/>
    <property type="evidence" value="ECO:0007669"/>
    <property type="project" value="InterPro"/>
</dbReference>
<dbReference type="GO" id="GO:0008237">
    <property type="term" value="F:metallopeptidase activity"/>
    <property type="evidence" value="ECO:0007669"/>
    <property type="project" value="UniProtKB-KW"/>
</dbReference>
<gene>
    <name evidence="11" type="ORF">FHS02_004251</name>
</gene>
<dbReference type="Proteomes" id="UP000584325">
    <property type="component" value="Unassembled WGS sequence"/>
</dbReference>
<protein>
    <submittedName>
        <fullName evidence="11">Dipeptidase D</fullName>
        <ecNumber evidence="11">3.4.13.-</ecNumber>
    </submittedName>
</protein>
<evidence type="ECO:0000256" key="1">
    <source>
        <dbReference type="ARBA" id="ARBA00001947"/>
    </source>
</evidence>
<evidence type="ECO:0000256" key="8">
    <source>
        <dbReference type="ARBA" id="ARBA00023049"/>
    </source>
</evidence>
<dbReference type="SUPFAM" id="SSF55031">
    <property type="entry name" value="Bacterial exopeptidase dimerisation domain"/>
    <property type="match status" value="1"/>
</dbReference>
<dbReference type="NCBIfam" id="NF004809">
    <property type="entry name" value="PRK06156.1"/>
    <property type="match status" value="1"/>
</dbReference>
<keyword evidence="7 11" id="KW-0224">Dipeptidase</keyword>
<evidence type="ECO:0000256" key="5">
    <source>
        <dbReference type="ARBA" id="ARBA00022801"/>
    </source>
</evidence>
<dbReference type="Pfam" id="PF07687">
    <property type="entry name" value="M20_dimer"/>
    <property type="match status" value="1"/>
</dbReference>
<dbReference type="SUPFAM" id="SSF53187">
    <property type="entry name" value="Zn-dependent exopeptidases"/>
    <property type="match status" value="1"/>
</dbReference>
<dbReference type="EC" id="3.4.13.-" evidence="11"/>
<keyword evidence="5 11" id="KW-0378">Hydrolase</keyword>
<dbReference type="InterPro" id="IPR011650">
    <property type="entry name" value="Peptidase_M20_dimer"/>
</dbReference>
<evidence type="ECO:0000256" key="3">
    <source>
        <dbReference type="ARBA" id="ARBA00022670"/>
    </source>
</evidence>
<dbReference type="InterPro" id="IPR010964">
    <property type="entry name" value="M20A_pepV-rel"/>
</dbReference>
<keyword evidence="9" id="KW-0170">Cobalt</keyword>
<dbReference type="Gene3D" id="3.40.630.10">
    <property type="entry name" value="Zn peptidases"/>
    <property type="match status" value="1"/>
</dbReference>